<evidence type="ECO:0000313" key="2">
    <source>
        <dbReference type="Proteomes" id="UP000777440"/>
    </source>
</evidence>
<comment type="caution">
    <text evidence="1">The sequence shown here is derived from an EMBL/GenBank/DDBJ whole genome shotgun (WGS) entry which is preliminary data.</text>
</comment>
<dbReference type="Proteomes" id="UP000777440">
    <property type="component" value="Unassembled WGS sequence"/>
</dbReference>
<dbReference type="EMBL" id="JAEUAX010000004">
    <property type="protein sequence ID" value="MBW9110014.1"/>
    <property type="molecule type" value="Genomic_DNA"/>
</dbReference>
<gene>
    <name evidence="1" type="ORF">JNB61_09545</name>
</gene>
<protein>
    <submittedName>
        <fullName evidence="1">Uncharacterized protein</fullName>
    </submittedName>
</protein>
<proteinExistence type="predicted"/>
<reference evidence="1 2" key="1">
    <citation type="journal article" date="2021" name="MBio">
        <title>Poor Competitiveness of Bradyrhizobium in Pigeon Pea Root Colonization in Indian Soils.</title>
        <authorList>
            <person name="Chalasani D."/>
            <person name="Basu A."/>
            <person name="Pullabhotla S.V.S.R.N."/>
            <person name="Jorrin B."/>
            <person name="Neal A.L."/>
            <person name="Poole P.S."/>
            <person name="Podile A.R."/>
            <person name="Tkacz A."/>
        </authorList>
    </citation>
    <scope>NUCLEOTIDE SEQUENCE [LARGE SCALE GENOMIC DNA]</scope>
    <source>
        <strain evidence="1 2">HU12</strain>
    </source>
</reference>
<keyword evidence="2" id="KW-1185">Reference proteome</keyword>
<organism evidence="1 2">
    <name type="scientific">Microbacterium ureisolvens</name>
    <dbReference type="NCBI Taxonomy" id="2781186"/>
    <lineage>
        <taxon>Bacteria</taxon>
        <taxon>Bacillati</taxon>
        <taxon>Actinomycetota</taxon>
        <taxon>Actinomycetes</taxon>
        <taxon>Micrococcales</taxon>
        <taxon>Microbacteriaceae</taxon>
        <taxon>Microbacterium</taxon>
    </lineage>
</organism>
<evidence type="ECO:0000313" key="1">
    <source>
        <dbReference type="EMBL" id="MBW9110014.1"/>
    </source>
</evidence>
<dbReference type="RefSeq" id="WP_220339448.1">
    <property type="nucleotide sequence ID" value="NZ_JAEUAX010000004.1"/>
</dbReference>
<name>A0ABS7HYV0_9MICO</name>
<accession>A0ABS7HYV0</accession>
<sequence length="69" mass="7349">MGTVEVVYGGESYRISGHSLEDVQQQIEDILAAGVSGWIEALNGHGTRAPYRLLITPGVPVSLAELPTE</sequence>